<evidence type="ECO:0000313" key="1">
    <source>
        <dbReference type="EMBL" id="KAK7475327.1"/>
    </source>
</evidence>
<comment type="caution">
    <text evidence="1">The sequence shown here is derived from an EMBL/GenBank/DDBJ whole genome shotgun (WGS) entry which is preliminary data.</text>
</comment>
<proteinExistence type="predicted"/>
<gene>
    <name evidence="1" type="ORF">BaRGS_00033474</name>
</gene>
<protein>
    <submittedName>
        <fullName evidence="1">Uncharacterized protein</fullName>
    </submittedName>
</protein>
<dbReference type="EMBL" id="JACVVK020000410">
    <property type="protein sequence ID" value="KAK7475327.1"/>
    <property type="molecule type" value="Genomic_DNA"/>
</dbReference>
<feature type="non-terminal residue" evidence="1">
    <location>
        <position position="59"/>
    </location>
</feature>
<evidence type="ECO:0000313" key="2">
    <source>
        <dbReference type="Proteomes" id="UP001519460"/>
    </source>
</evidence>
<organism evidence="1 2">
    <name type="scientific">Batillaria attramentaria</name>
    <dbReference type="NCBI Taxonomy" id="370345"/>
    <lineage>
        <taxon>Eukaryota</taxon>
        <taxon>Metazoa</taxon>
        <taxon>Spiralia</taxon>
        <taxon>Lophotrochozoa</taxon>
        <taxon>Mollusca</taxon>
        <taxon>Gastropoda</taxon>
        <taxon>Caenogastropoda</taxon>
        <taxon>Sorbeoconcha</taxon>
        <taxon>Cerithioidea</taxon>
        <taxon>Batillariidae</taxon>
        <taxon>Batillaria</taxon>
    </lineage>
</organism>
<keyword evidence="2" id="KW-1185">Reference proteome</keyword>
<reference evidence="1 2" key="1">
    <citation type="journal article" date="2023" name="Sci. Data">
        <title>Genome assembly of the Korean intertidal mud-creeper Batillaria attramentaria.</title>
        <authorList>
            <person name="Patra A.K."/>
            <person name="Ho P.T."/>
            <person name="Jun S."/>
            <person name="Lee S.J."/>
            <person name="Kim Y."/>
            <person name="Won Y.J."/>
        </authorList>
    </citation>
    <scope>NUCLEOTIDE SEQUENCE [LARGE SCALE GENOMIC DNA]</scope>
    <source>
        <strain evidence="1">Wonlab-2016</strain>
    </source>
</reference>
<accession>A0ABD0JJX8</accession>
<dbReference type="Proteomes" id="UP001519460">
    <property type="component" value="Unassembled WGS sequence"/>
</dbReference>
<dbReference type="AlphaFoldDB" id="A0ABD0JJX8"/>
<sequence>MNIGMSPSIKVACETGLLTVVGPARWFTAPAHLLRGTSRQRQGVERLSPGCRDLDISVQ</sequence>
<name>A0ABD0JJX8_9CAEN</name>